<evidence type="ECO:0000259" key="5">
    <source>
        <dbReference type="Pfam" id="PF17900"/>
    </source>
</evidence>
<dbReference type="PANTHER" id="PTHR45726">
    <property type="entry name" value="LEUKOTRIENE A-4 HYDROLASE"/>
    <property type="match status" value="1"/>
</dbReference>
<evidence type="ECO:0000313" key="7">
    <source>
        <dbReference type="Proteomes" id="UP000297998"/>
    </source>
</evidence>
<keyword evidence="7" id="KW-1185">Reference proteome</keyword>
<feature type="domain" description="Aminopeptidase N-like N-terminal" evidence="5">
    <location>
        <begin position="47"/>
        <end position="222"/>
    </location>
</feature>
<evidence type="ECO:0000313" key="6">
    <source>
        <dbReference type="EMBL" id="TGN27072.1"/>
    </source>
</evidence>
<evidence type="ECO:0000256" key="1">
    <source>
        <dbReference type="PIRSR" id="PIRSR634015-1"/>
    </source>
</evidence>
<name>A0A4Z1BTU7_9FLAO</name>
<sequence>MKKLVLLLGLISITTNAQVLTHKEEFTRQDSLRGTNNEFRNWWDVKKYKISVEPDYQSKLIKGKTTITFDKTAPQQSDLLQIDLQDPMMISAVKLNGKKISDFKRDGNVYFINVGKNIKNTSNQLELEYNGNPRVAVKAPWDGGWIFVKDEKDRDWMSVAVQGLGASAWFPNKDYLGDKPDNGMELEIITPKDLVGVGNGRLVSKKEKNGKTTSTWKVVNPINNYNIIPYIGHYVNFKDTFEGEKGKLDLDYYVLDYNIDKAKSQFEQAKLMLKSFEHWFGPYPFYEDSFKIVESPHLGMEHQSGIAYGNKFENGYLGRDLSGSGWGLKWDFIIVHEAGHEWFGNNITEKDVADMWIHEAFTAYSETLFTETYHGKDAASEYVRGTRKAIQNDIPIIGVYGVNQEGSGDMYYKGANMIHTLRTWMNNDEKFRQMLRGLNKEFYHQTVTTEQIENYIAKFSGLNLNAFFNQYLRTIKVPTLELKQNGNKVEYRYTNVVDGFAMPLRLKDSEVTINPTTNWQTLNDNKLNKIIDIIIDPNYYIKEEGIIESH</sequence>
<dbReference type="Gene3D" id="1.10.390.10">
    <property type="entry name" value="Neutral Protease Domain 2"/>
    <property type="match status" value="1"/>
</dbReference>
<dbReference type="EMBL" id="SRPE01000005">
    <property type="protein sequence ID" value="TGN27072.1"/>
    <property type="molecule type" value="Genomic_DNA"/>
</dbReference>
<dbReference type="GO" id="GO:0008270">
    <property type="term" value="F:zinc ion binding"/>
    <property type="evidence" value="ECO:0007669"/>
    <property type="project" value="InterPro"/>
</dbReference>
<feature type="signal peptide" evidence="3">
    <location>
        <begin position="1"/>
        <end position="17"/>
    </location>
</feature>
<keyword evidence="2" id="KW-0479">Metal-binding</keyword>
<evidence type="ECO:0000256" key="2">
    <source>
        <dbReference type="PIRSR" id="PIRSR634015-3"/>
    </source>
</evidence>
<dbReference type="InterPro" id="IPR014782">
    <property type="entry name" value="Peptidase_M1_dom"/>
</dbReference>
<dbReference type="SUPFAM" id="SSF63737">
    <property type="entry name" value="Leukotriene A4 hydrolase N-terminal domain"/>
    <property type="match status" value="1"/>
</dbReference>
<dbReference type="RefSeq" id="WP_135835250.1">
    <property type="nucleotide sequence ID" value="NZ_SRPE01000005.1"/>
</dbReference>
<reference evidence="6 7" key="1">
    <citation type="submission" date="2019-03" db="EMBL/GenBank/DDBJ databases">
        <title>Empedobacter tilapiae sp. nov., isolated from an intestine of Nile tilapia Oreochromis niloticus.</title>
        <authorList>
            <person name="Kim Y.-O."/>
            <person name="Yoon J.-H."/>
        </authorList>
    </citation>
    <scope>NUCLEOTIDE SEQUENCE [LARGE SCALE GENOMIC DNA]</scope>
    <source>
        <strain evidence="6 7">MRS2</strain>
    </source>
</reference>
<dbReference type="Pfam" id="PF01433">
    <property type="entry name" value="Peptidase_M1"/>
    <property type="match status" value="1"/>
</dbReference>
<keyword evidence="2" id="KW-0862">Zinc</keyword>
<dbReference type="PANTHER" id="PTHR45726:SF3">
    <property type="entry name" value="LEUKOTRIENE A-4 HYDROLASE"/>
    <property type="match status" value="1"/>
</dbReference>
<dbReference type="InterPro" id="IPR027268">
    <property type="entry name" value="Peptidase_M4/M1_CTD_sf"/>
</dbReference>
<accession>A0A4Z1BTU7</accession>
<dbReference type="InterPro" id="IPR034015">
    <property type="entry name" value="M1_LTA4H"/>
</dbReference>
<dbReference type="InterPro" id="IPR042097">
    <property type="entry name" value="Aminopeptidase_N-like_N_sf"/>
</dbReference>
<feature type="chain" id="PRO_5021348734" evidence="3">
    <location>
        <begin position="18"/>
        <end position="550"/>
    </location>
</feature>
<dbReference type="CDD" id="cd09603">
    <property type="entry name" value="M1_APN_like"/>
    <property type="match status" value="1"/>
</dbReference>
<feature type="binding site" evidence="2">
    <location>
        <position position="359"/>
    </location>
    <ligand>
        <name>Zn(2+)</name>
        <dbReference type="ChEBI" id="CHEBI:29105"/>
        <note>catalytic</note>
    </ligand>
</feature>
<keyword evidence="3" id="KW-0732">Signal</keyword>
<dbReference type="AlphaFoldDB" id="A0A4Z1BTU7"/>
<feature type="active site" description="Proton donor" evidence="1">
    <location>
        <position position="411"/>
    </location>
</feature>
<dbReference type="OrthoDB" id="100605at2"/>
<dbReference type="GO" id="GO:0008237">
    <property type="term" value="F:metallopeptidase activity"/>
    <property type="evidence" value="ECO:0007669"/>
    <property type="project" value="InterPro"/>
</dbReference>
<dbReference type="SUPFAM" id="SSF55486">
    <property type="entry name" value="Metalloproteases ('zincins'), catalytic domain"/>
    <property type="match status" value="1"/>
</dbReference>
<feature type="active site" description="Proton acceptor" evidence="1">
    <location>
        <position position="337"/>
    </location>
</feature>
<dbReference type="InterPro" id="IPR045357">
    <property type="entry name" value="Aminopeptidase_N-like_N"/>
</dbReference>
<comment type="cofactor">
    <cofactor evidence="2">
        <name>Zn(2+)</name>
        <dbReference type="ChEBI" id="CHEBI:29105"/>
    </cofactor>
    <text evidence="2">Binds 1 zinc ion per subunit.</text>
</comment>
<organism evidence="6 7">
    <name type="scientific">Empedobacter tilapiae</name>
    <dbReference type="NCBI Taxonomy" id="2491114"/>
    <lineage>
        <taxon>Bacteria</taxon>
        <taxon>Pseudomonadati</taxon>
        <taxon>Bacteroidota</taxon>
        <taxon>Flavobacteriia</taxon>
        <taxon>Flavobacteriales</taxon>
        <taxon>Weeksellaceae</taxon>
        <taxon>Empedobacter</taxon>
    </lineage>
</organism>
<protein>
    <submittedName>
        <fullName evidence="6">M1 family peptidase</fullName>
    </submittedName>
</protein>
<proteinExistence type="predicted"/>
<gene>
    <name evidence="6" type="ORF">E4J94_07570</name>
</gene>
<feature type="binding site" evidence="2">
    <location>
        <position position="336"/>
    </location>
    <ligand>
        <name>Zn(2+)</name>
        <dbReference type="ChEBI" id="CHEBI:29105"/>
        <note>catalytic</note>
    </ligand>
</feature>
<evidence type="ECO:0000259" key="4">
    <source>
        <dbReference type="Pfam" id="PF01433"/>
    </source>
</evidence>
<feature type="domain" description="Peptidase M1 membrane alanine aminopeptidase" evidence="4">
    <location>
        <begin position="330"/>
        <end position="471"/>
    </location>
</feature>
<feature type="binding site" evidence="2">
    <location>
        <position position="340"/>
    </location>
    <ligand>
        <name>Zn(2+)</name>
        <dbReference type="ChEBI" id="CHEBI:29105"/>
        <note>catalytic</note>
    </ligand>
</feature>
<dbReference type="Gene3D" id="2.60.40.1730">
    <property type="entry name" value="tricorn interacting facor f3 domain"/>
    <property type="match status" value="1"/>
</dbReference>
<comment type="caution">
    <text evidence="6">The sequence shown here is derived from an EMBL/GenBank/DDBJ whole genome shotgun (WGS) entry which is preliminary data.</text>
</comment>
<dbReference type="Proteomes" id="UP000297998">
    <property type="component" value="Unassembled WGS sequence"/>
</dbReference>
<evidence type="ECO:0000256" key="3">
    <source>
        <dbReference type="SAM" id="SignalP"/>
    </source>
</evidence>
<dbReference type="Pfam" id="PF17900">
    <property type="entry name" value="Peptidase_M1_N"/>
    <property type="match status" value="1"/>
</dbReference>